<evidence type="ECO:0000313" key="2">
    <source>
        <dbReference type="Proteomes" id="UP000410984"/>
    </source>
</evidence>
<dbReference type="Proteomes" id="UP000410984">
    <property type="component" value="Unassembled WGS sequence"/>
</dbReference>
<sequence length="45" mass="5205">MHGRSLPPVDISEFAVEVLEEAIEHQIGRLKRTMNEKRDKADRMA</sequence>
<proteinExistence type="predicted"/>
<organism evidence="1 2">
    <name type="scientific">Methylobacterium symbioticum</name>
    <dbReference type="NCBI Taxonomy" id="2584084"/>
    <lineage>
        <taxon>Bacteria</taxon>
        <taxon>Pseudomonadati</taxon>
        <taxon>Pseudomonadota</taxon>
        <taxon>Alphaproteobacteria</taxon>
        <taxon>Hyphomicrobiales</taxon>
        <taxon>Methylobacteriaceae</taxon>
        <taxon>Methylobacterium</taxon>
    </lineage>
</organism>
<dbReference type="EMBL" id="CABFPH010000004">
    <property type="protein sequence ID" value="VUD70020.1"/>
    <property type="molecule type" value="Genomic_DNA"/>
</dbReference>
<reference evidence="1 2" key="1">
    <citation type="submission" date="2019-06" db="EMBL/GenBank/DDBJ databases">
        <authorList>
            <person name="Rodrigo-Torres L."/>
            <person name="Arahal R. D."/>
            <person name="Lucena T."/>
        </authorList>
    </citation>
    <scope>NUCLEOTIDE SEQUENCE [LARGE SCALE GENOMIC DNA]</scope>
    <source>
        <strain evidence="1 2">SB0023/3</strain>
    </source>
</reference>
<accession>A0A509E790</accession>
<gene>
    <name evidence="1" type="ORF">MET9862_00581</name>
</gene>
<dbReference type="AlphaFoldDB" id="A0A509E790"/>
<name>A0A509E790_9HYPH</name>
<protein>
    <submittedName>
        <fullName evidence="1">Uncharacterized protein</fullName>
    </submittedName>
</protein>
<evidence type="ECO:0000313" key="1">
    <source>
        <dbReference type="EMBL" id="VUD70020.1"/>
    </source>
</evidence>
<keyword evidence="2" id="KW-1185">Reference proteome</keyword>